<accession>A0AAD7N155</accession>
<proteinExistence type="predicted"/>
<sequence>MRVQPPTRFDLSPSNLEACALAPCQTPSRRRGRDSEDENINPVLFSPSKRMRTLYAHLGQTSTSSLLLSALKIKSYDTAIVAPVVQHVPHSIPTPNWSLLTTEPSEGSYKTRGQLEMEIADLRKQLLLAHRNVTVQDQILEEANATMVLQNMGLKKMNEALHQQDEKAATDHAKLFKGKAQCLSLDEFHEAVKEIEEGRKAREAGKEAKKVARQRRKELKEEVEREWAAMKEHHATEVKAWSEECSRLLGVGAQKKDLPPKPKLGKKPAIPVVDEEEDELEDEPMDDGDV</sequence>
<name>A0AAD7N155_9AGAR</name>
<keyword evidence="3" id="KW-1185">Reference proteome</keyword>
<evidence type="ECO:0000313" key="3">
    <source>
        <dbReference type="Proteomes" id="UP001215280"/>
    </source>
</evidence>
<evidence type="ECO:0000256" key="1">
    <source>
        <dbReference type="SAM" id="MobiDB-lite"/>
    </source>
</evidence>
<dbReference type="AlphaFoldDB" id="A0AAD7N155"/>
<comment type="caution">
    <text evidence="2">The sequence shown here is derived from an EMBL/GenBank/DDBJ whole genome shotgun (WGS) entry which is preliminary data.</text>
</comment>
<protein>
    <submittedName>
        <fullName evidence="2">Uncharacterized protein</fullName>
    </submittedName>
</protein>
<evidence type="ECO:0000313" key="2">
    <source>
        <dbReference type="EMBL" id="KAJ7739784.1"/>
    </source>
</evidence>
<reference evidence="2" key="1">
    <citation type="submission" date="2023-03" db="EMBL/GenBank/DDBJ databases">
        <title>Massive genome expansion in bonnet fungi (Mycena s.s.) driven by repeated elements and novel gene families across ecological guilds.</title>
        <authorList>
            <consortium name="Lawrence Berkeley National Laboratory"/>
            <person name="Harder C.B."/>
            <person name="Miyauchi S."/>
            <person name="Viragh M."/>
            <person name="Kuo A."/>
            <person name="Thoen E."/>
            <person name="Andreopoulos B."/>
            <person name="Lu D."/>
            <person name="Skrede I."/>
            <person name="Drula E."/>
            <person name="Henrissat B."/>
            <person name="Morin E."/>
            <person name="Kohler A."/>
            <person name="Barry K."/>
            <person name="LaButti K."/>
            <person name="Morin E."/>
            <person name="Salamov A."/>
            <person name="Lipzen A."/>
            <person name="Mereny Z."/>
            <person name="Hegedus B."/>
            <person name="Baldrian P."/>
            <person name="Stursova M."/>
            <person name="Weitz H."/>
            <person name="Taylor A."/>
            <person name="Grigoriev I.V."/>
            <person name="Nagy L.G."/>
            <person name="Martin F."/>
            <person name="Kauserud H."/>
        </authorList>
    </citation>
    <scope>NUCLEOTIDE SEQUENCE</scope>
    <source>
        <strain evidence="2">CBHHK188m</strain>
    </source>
</reference>
<gene>
    <name evidence="2" type="ORF">DFH07DRAFT_752048</name>
</gene>
<dbReference type="EMBL" id="JARJLG010000130">
    <property type="protein sequence ID" value="KAJ7739784.1"/>
    <property type="molecule type" value="Genomic_DNA"/>
</dbReference>
<feature type="compositionally biased region" description="Acidic residues" evidence="1">
    <location>
        <begin position="273"/>
        <end position="290"/>
    </location>
</feature>
<dbReference type="Proteomes" id="UP001215280">
    <property type="component" value="Unassembled WGS sequence"/>
</dbReference>
<organism evidence="2 3">
    <name type="scientific">Mycena maculata</name>
    <dbReference type="NCBI Taxonomy" id="230809"/>
    <lineage>
        <taxon>Eukaryota</taxon>
        <taxon>Fungi</taxon>
        <taxon>Dikarya</taxon>
        <taxon>Basidiomycota</taxon>
        <taxon>Agaricomycotina</taxon>
        <taxon>Agaricomycetes</taxon>
        <taxon>Agaricomycetidae</taxon>
        <taxon>Agaricales</taxon>
        <taxon>Marasmiineae</taxon>
        <taxon>Mycenaceae</taxon>
        <taxon>Mycena</taxon>
    </lineage>
</organism>
<feature type="region of interest" description="Disordered" evidence="1">
    <location>
        <begin position="252"/>
        <end position="290"/>
    </location>
</feature>